<sequence>MAFLQSVLKNSARGGLVYYQGKGILELELPHTRARSSYTVMNTLGIGDASERWYQVPCIFSETQCDKVCSPPSSQQNVIPGDHCCGIRRRDELSGIFVVVIVGIRLRLPLGMEHTWLVRPEKADGQWSGKMVNVSERWPLFQVCEKKDNCDESEYRFKVSNDSAKNHSGFWVYPTSKLVLRAYDQMGAQAPVTTQPYGLQLFIYNTGSWAVIPQQASRARQKSGTYIIVNWNLSLVWLPQYAAENLQNEAAFKGTTGNLEDLQGNTVLVYGGI</sequence>
<gene>
    <name evidence="1" type="ORF">EDD18DRAFT_1108993</name>
</gene>
<protein>
    <submittedName>
        <fullName evidence="1">Uncharacterized protein</fullName>
    </submittedName>
</protein>
<accession>A0AA39TJV8</accession>
<name>A0AA39TJV8_9AGAR</name>
<comment type="caution">
    <text evidence="1">The sequence shown here is derived from an EMBL/GenBank/DDBJ whole genome shotgun (WGS) entry which is preliminary data.</text>
</comment>
<dbReference type="Proteomes" id="UP001175228">
    <property type="component" value="Unassembled WGS sequence"/>
</dbReference>
<evidence type="ECO:0000313" key="1">
    <source>
        <dbReference type="EMBL" id="KAK0492236.1"/>
    </source>
</evidence>
<dbReference type="AlphaFoldDB" id="A0AA39TJV8"/>
<reference evidence="1" key="1">
    <citation type="submission" date="2023-06" db="EMBL/GenBank/DDBJ databases">
        <authorList>
            <consortium name="Lawrence Berkeley National Laboratory"/>
            <person name="Ahrendt S."/>
            <person name="Sahu N."/>
            <person name="Indic B."/>
            <person name="Wong-Bajracharya J."/>
            <person name="Merenyi Z."/>
            <person name="Ke H.-M."/>
            <person name="Monk M."/>
            <person name="Kocsube S."/>
            <person name="Drula E."/>
            <person name="Lipzen A."/>
            <person name="Balint B."/>
            <person name="Henrissat B."/>
            <person name="Andreopoulos B."/>
            <person name="Martin F.M."/>
            <person name="Harder C.B."/>
            <person name="Rigling D."/>
            <person name="Ford K.L."/>
            <person name="Foster G.D."/>
            <person name="Pangilinan J."/>
            <person name="Papanicolaou A."/>
            <person name="Barry K."/>
            <person name="LaButti K."/>
            <person name="Viragh M."/>
            <person name="Koriabine M."/>
            <person name="Yan M."/>
            <person name="Riley R."/>
            <person name="Champramary S."/>
            <person name="Plett K.L."/>
            <person name="Tsai I.J."/>
            <person name="Slot J."/>
            <person name="Sipos G."/>
            <person name="Plett J."/>
            <person name="Nagy L.G."/>
            <person name="Grigoriev I.V."/>
        </authorList>
    </citation>
    <scope>NUCLEOTIDE SEQUENCE</scope>
    <source>
        <strain evidence="1">HWK02</strain>
    </source>
</reference>
<keyword evidence="2" id="KW-1185">Reference proteome</keyword>
<organism evidence="1 2">
    <name type="scientific">Armillaria luteobubalina</name>
    <dbReference type="NCBI Taxonomy" id="153913"/>
    <lineage>
        <taxon>Eukaryota</taxon>
        <taxon>Fungi</taxon>
        <taxon>Dikarya</taxon>
        <taxon>Basidiomycota</taxon>
        <taxon>Agaricomycotina</taxon>
        <taxon>Agaricomycetes</taxon>
        <taxon>Agaricomycetidae</taxon>
        <taxon>Agaricales</taxon>
        <taxon>Marasmiineae</taxon>
        <taxon>Physalacriaceae</taxon>
        <taxon>Armillaria</taxon>
    </lineage>
</organism>
<proteinExistence type="predicted"/>
<dbReference type="EMBL" id="JAUEPU010000030">
    <property type="protein sequence ID" value="KAK0492236.1"/>
    <property type="molecule type" value="Genomic_DNA"/>
</dbReference>
<evidence type="ECO:0000313" key="2">
    <source>
        <dbReference type="Proteomes" id="UP001175228"/>
    </source>
</evidence>